<feature type="compositionally biased region" description="Basic and acidic residues" evidence="1">
    <location>
        <begin position="76"/>
        <end position="89"/>
    </location>
</feature>
<feature type="region of interest" description="Disordered" evidence="1">
    <location>
        <begin position="35"/>
        <end position="121"/>
    </location>
</feature>
<feature type="compositionally biased region" description="Polar residues" evidence="1">
    <location>
        <begin position="90"/>
        <end position="113"/>
    </location>
</feature>
<accession>A0A7J6W3B4</accession>
<evidence type="ECO:0000256" key="1">
    <source>
        <dbReference type="SAM" id="MobiDB-lite"/>
    </source>
</evidence>
<feature type="compositionally biased region" description="Polar residues" evidence="1">
    <location>
        <begin position="48"/>
        <end position="57"/>
    </location>
</feature>
<dbReference type="PANTHER" id="PTHR23253">
    <property type="entry name" value="EUKARYOTIC TRANSLATION INITIATION FACTOR 4 GAMMA"/>
    <property type="match status" value="1"/>
</dbReference>
<dbReference type="GO" id="GO:0016281">
    <property type="term" value="C:eukaryotic translation initiation factor 4F complex"/>
    <property type="evidence" value="ECO:0007669"/>
    <property type="project" value="TreeGrafter"/>
</dbReference>
<dbReference type="OrthoDB" id="514777at2759"/>
<dbReference type="AlphaFoldDB" id="A0A7J6W3B4"/>
<feature type="compositionally biased region" description="Basic and acidic residues" evidence="1">
    <location>
        <begin position="58"/>
        <end position="67"/>
    </location>
</feature>
<organism evidence="2 3">
    <name type="scientific">Thalictrum thalictroides</name>
    <name type="common">Rue-anemone</name>
    <name type="synonym">Anemone thalictroides</name>
    <dbReference type="NCBI Taxonomy" id="46969"/>
    <lineage>
        <taxon>Eukaryota</taxon>
        <taxon>Viridiplantae</taxon>
        <taxon>Streptophyta</taxon>
        <taxon>Embryophyta</taxon>
        <taxon>Tracheophyta</taxon>
        <taxon>Spermatophyta</taxon>
        <taxon>Magnoliopsida</taxon>
        <taxon>Ranunculales</taxon>
        <taxon>Ranunculaceae</taxon>
        <taxon>Thalictroideae</taxon>
        <taxon>Thalictrum</taxon>
    </lineage>
</organism>
<protein>
    <submittedName>
        <fullName evidence="2">Eukaryotic translation initiation factor-like</fullName>
    </submittedName>
</protein>
<dbReference type="GO" id="GO:0003743">
    <property type="term" value="F:translation initiation factor activity"/>
    <property type="evidence" value="ECO:0007669"/>
    <property type="project" value="UniProtKB-KW"/>
</dbReference>
<gene>
    <name evidence="2" type="ORF">FRX31_019401</name>
</gene>
<reference evidence="2 3" key="1">
    <citation type="submission" date="2020-06" db="EMBL/GenBank/DDBJ databases">
        <title>Transcriptomic and genomic resources for Thalictrum thalictroides and T. hernandezii: Facilitating candidate gene discovery in an emerging model plant lineage.</title>
        <authorList>
            <person name="Arias T."/>
            <person name="Riano-Pachon D.M."/>
            <person name="Di Stilio V.S."/>
        </authorList>
    </citation>
    <scope>NUCLEOTIDE SEQUENCE [LARGE SCALE GENOMIC DNA]</scope>
    <source>
        <strain evidence="3">cv. WT478/WT964</strain>
        <tissue evidence="2">Leaves</tissue>
    </source>
</reference>
<evidence type="ECO:0000313" key="3">
    <source>
        <dbReference type="Proteomes" id="UP000554482"/>
    </source>
</evidence>
<dbReference type="Proteomes" id="UP000554482">
    <property type="component" value="Unassembled WGS sequence"/>
</dbReference>
<evidence type="ECO:0000313" key="2">
    <source>
        <dbReference type="EMBL" id="KAF5191012.1"/>
    </source>
</evidence>
<keyword evidence="3" id="KW-1185">Reference proteome</keyword>
<keyword evidence="2" id="KW-0396">Initiation factor</keyword>
<dbReference type="EMBL" id="JABWDY010023318">
    <property type="protein sequence ID" value="KAF5191012.1"/>
    <property type="molecule type" value="Genomic_DNA"/>
</dbReference>
<dbReference type="GO" id="GO:0003729">
    <property type="term" value="F:mRNA binding"/>
    <property type="evidence" value="ECO:0007669"/>
    <property type="project" value="TreeGrafter"/>
</dbReference>
<feature type="non-terminal residue" evidence="2">
    <location>
        <position position="1"/>
    </location>
</feature>
<dbReference type="PANTHER" id="PTHR23253:SF53">
    <property type="entry name" value="EUKARYOTIC TRANSLATION INITIATION FACTOR ISOFORM 4G-1"/>
    <property type="match status" value="1"/>
</dbReference>
<name>A0A7J6W3B4_THATH</name>
<proteinExistence type="predicted"/>
<keyword evidence="2" id="KW-0648">Protein biosynthesis</keyword>
<sequence>RERVRYTRDQLLQLREAVNVPENILSIKREIEAELSGEDQSWGRGDANVQTQPQNRYSEPDNRDWRGRSSQSSASGEERSWGDNKEMRQQEASQFNRQDLNSQFSRAQISPNQGVGGPAPTLVKAEVPWSVRRGTLSEKERVLKTVKG</sequence>
<comment type="caution">
    <text evidence="2">The sequence shown here is derived from an EMBL/GenBank/DDBJ whole genome shotgun (WGS) entry which is preliminary data.</text>
</comment>